<reference evidence="1" key="3">
    <citation type="submission" date="2025-09" db="UniProtKB">
        <authorList>
            <consortium name="Ensembl"/>
        </authorList>
    </citation>
    <scope>IDENTIFICATION</scope>
</reference>
<keyword evidence="2" id="KW-1185">Reference proteome</keyword>
<dbReference type="AlphaFoldDB" id="F6XQQ6"/>
<organism evidence="1 2">
    <name type="scientific">Ciona intestinalis</name>
    <name type="common">Transparent sea squirt</name>
    <name type="synonym">Ascidia intestinalis</name>
    <dbReference type="NCBI Taxonomy" id="7719"/>
    <lineage>
        <taxon>Eukaryota</taxon>
        <taxon>Metazoa</taxon>
        <taxon>Chordata</taxon>
        <taxon>Tunicata</taxon>
        <taxon>Ascidiacea</taxon>
        <taxon>Phlebobranchia</taxon>
        <taxon>Cionidae</taxon>
        <taxon>Ciona</taxon>
    </lineage>
</organism>
<evidence type="ECO:0000313" key="1">
    <source>
        <dbReference type="Ensembl" id="ENSCINP00000029122.2"/>
    </source>
</evidence>
<reference evidence="1" key="2">
    <citation type="submission" date="2025-08" db="UniProtKB">
        <authorList>
            <consortium name="Ensembl"/>
        </authorList>
    </citation>
    <scope>IDENTIFICATION</scope>
</reference>
<name>F6XQQ6_CIOIN</name>
<proteinExistence type="predicted"/>
<dbReference type="Proteomes" id="UP000008144">
    <property type="component" value="Unassembled WGS sequence"/>
</dbReference>
<sequence>MFHGCIRKQNSKSTNNMKLQQWLFILVPIH</sequence>
<evidence type="ECO:0000313" key="2">
    <source>
        <dbReference type="Proteomes" id="UP000008144"/>
    </source>
</evidence>
<protein>
    <submittedName>
        <fullName evidence="1">Uncharacterized protein</fullName>
    </submittedName>
</protein>
<dbReference type="InParanoid" id="F6XQQ6"/>
<reference evidence="2" key="1">
    <citation type="journal article" date="2002" name="Science">
        <title>The draft genome of Ciona intestinalis: insights into chordate and vertebrate origins.</title>
        <authorList>
            <person name="Dehal P."/>
            <person name="Satou Y."/>
            <person name="Campbell R.K."/>
            <person name="Chapman J."/>
            <person name="Degnan B."/>
            <person name="De Tomaso A."/>
            <person name="Davidson B."/>
            <person name="Di Gregorio A."/>
            <person name="Gelpke M."/>
            <person name="Goodstein D.M."/>
            <person name="Harafuji N."/>
            <person name="Hastings K.E."/>
            <person name="Ho I."/>
            <person name="Hotta K."/>
            <person name="Huang W."/>
            <person name="Kawashima T."/>
            <person name="Lemaire P."/>
            <person name="Martinez D."/>
            <person name="Meinertzhagen I.A."/>
            <person name="Necula S."/>
            <person name="Nonaka M."/>
            <person name="Putnam N."/>
            <person name="Rash S."/>
            <person name="Saiga H."/>
            <person name="Satake M."/>
            <person name="Terry A."/>
            <person name="Yamada L."/>
            <person name="Wang H.G."/>
            <person name="Awazu S."/>
            <person name="Azumi K."/>
            <person name="Boore J."/>
            <person name="Branno M."/>
            <person name="Chin-Bow S."/>
            <person name="DeSantis R."/>
            <person name="Doyle S."/>
            <person name="Francino P."/>
            <person name="Keys D.N."/>
            <person name="Haga S."/>
            <person name="Hayashi H."/>
            <person name="Hino K."/>
            <person name="Imai K.S."/>
            <person name="Inaba K."/>
            <person name="Kano S."/>
            <person name="Kobayashi K."/>
            <person name="Kobayashi M."/>
            <person name="Lee B.I."/>
            <person name="Makabe K.W."/>
            <person name="Manohar C."/>
            <person name="Matassi G."/>
            <person name="Medina M."/>
            <person name="Mochizuki Y."/>
            <person name="Mount S."/>
            <person name="Morishita T."/>
            <person name="Miura S."/>
            <person name="Nakayama A."/>
            <person name="Nishizaka S."/>
            <person name="Nomoto H."/>
            <person name="Ohta F."/>
            <person name="Oishi K."/>
            <person name="Rigoutsos I."/>
            <person name="Sano M."/>
            <person name="Sasaki A."/>
            <person name="Sasakura Y."/>
            <person name="Shoguchi E."/>
            <person name="Shin-i T."/>
            <person name="Spagnuolo A."/>
            <person name="Stainier D."/>
            <person name="Suzuki M.M."/>
            <person name="Tassy O."/>
            <person name="Takatori N."/>
            <person name="Tokuoka M."/>
            <person name="Yagi K."/>
            <person name="Yoshizaki F."/>
            <person name="Wada S."/>
            <person name="Zhang C."/>
            <person name="Hyatt P.D."/>
            <person name="Larimer F."/>
            <person name="Detter C."/>
            <person name="Doggett N."/>
            <person name="Glavina T."/>
            <person name="Hawkins T."/>
            <person name="Richardson P."/>
            <person name="Lucas S."/>
            <person name="Kohara Y."/>
            <person name="Levine M."/>
            <person name="Satoh N."/>
            <person name="Rokhsar D.S."/>
        </authorList>
    </citation>
    <scope>NUCLEOTIDE SEQUENCE [LARGE SCALE GENOMIC DNA]</scope>
</reference>
<accession>F6XQQ6</accession>
<dbReference type="Ensembl" id="ENSCINT00000029368.2">
    <property type="protein sequence ID" value="ENSCINP00000029122.2"/>
    <property type="gene ID" value="ENSCING00000021538.1"/>
</dbReference>
<dbReference type="HOGENOM" id="CLU_3406264_0_0_1"/>